<evidence type="ECO:0000259" key="11">
    <source>
        <dbReference type="PROSITE" id="PS51379"/>
    </source>
</evidence>
<evidence type="ECO:0000256" key="2">
    <source>
        <dbReference type="ARBA" id="ARBA00006561"/>
    </source>
</evidence>
<dbReference type="InterPro" id="IPR036188">
    <property type="entry name" value="FAD/NAD-bd_sf"/>
</dbReference>
<comment type="caution">
    <text evidence="12">The sequence shown here is derived from an EMBL/GenBank/DDBJ whole genome shotgun (WGS) entry which is preliminary data.</text>
</comment>
<evidence type="ECO:0000256" key="5">
    <source>
        <dbReference type="ARBA" id="ARBA00022723"/>
    </source>
</evidence>
<keyword evidence="3 10" id="KW-0004">4Fe-4S</keyword>
<dbReference type="EC" id="1.8.-.-" evidence="10"/>
<evidence type="ECO:0000256" key="8">
    <source>
        <dbReference type="ARBA" id="ARBA00023004"/>
    </source>
</evidence>
<dbReference type="GO" id="GO:0016491">
    <property type="term" value="F:oxidoreductase activity"/>
    <property type="evidence" value="ECO:0007669"/>
    <property type="project" value="UniProtKB-UniRule"/>
</dbReference>
<accession>A0A7C0X1A6</accession>
<keyword evidence="5 10" id="KW-0479">Metal-binding</keyword>
<dbReference type="GO" id="GO:0051539">
    <property type="term" value="F:4 iron, 4 sulfur cluster binding"/>
    <property type="evidence" value="ECO:0007669"/>
    <property type="project" value="UniProtKB-UniRule"/>
</dbReference>
<protein>
    <recommendedName>
        <fullName evidence="10">CoB--CoM heterodisulfide reductase iron-sulfur subunit A</fullName>
        <ecNumber evidence="10">1.8.-.-</ecNumber>
    </recommendedName>
</protein>
<dbReference type="AlphaFoldDB" id="A0A7C0X1A6"/>
<reference evidence="12" key="1">
    <citation type="journal article" date="2020" name="mSystems">
        <title>Genome- and Community-Level Interaction Insights into Carbon Utilization and Element Cycling Functions of Hydrothermarchaeota in Hydrothermal Sediment.</title>
        <authorList>
            <person name="Zhou Z."/>
            <person name="Liu Y."/>
            <person name="Xu W."/>
            <person name="Pan J."/>
            <person name="Luo Z.H."/>
            <person name="Li M."/>
        </authorList>
    </citation>
    <scope>NUCLEOTIDE SEQUENCE [LARGE SCALE GENOMIC DNA]</scope>
    <source>
        <strain evidence="12">HyVt-185</strain>
    </source>
</reference>
<dbReference type="SUPFAM" id="SSF54862">
    <property type="entry name" value="4Fe-4S ferredoxins"/>
    <property type="match status" value="1"/>
</dbReference>
<comment type="cofactor">
    <cofactor evidence="1 10">
        <name>FAD</name>
        <dbReference type="ChEBI" id="CHEBI:57692"/>
    </cofactor>
</comment>
<comment type="similarity">
    <text evidence="2 10">Belongs to the HdrA family.</text>
</comment>
<feature type="domain" description="4Fe-4S ferredoxin-type" evidence="11">
    <location>
        <begin position="495"/>
        <end position="524"/>
    </location>
</feature>
<evidence type="ECO:0000256" key="6">
    <source>
        <dbReference type="ARBA" id="ARBA00022827"/>
    </source>
</evidence>
<keyword evidence="8 10" id="KW-0408">Iron</keyword>
<dbReference type="PANTHER" id="PTHR43498:SF1">
    <property type="entry name" value="COB--COM HETERODISULFIDE REDUCTASE IRON-SULFUR SUBUNIT A"/>
    <property type="match status" value="1"/>
</dbReference>
<dbReference type="InterPro" id="IPR017896">
    <property type="entry name" value="4Fe4S_Fe-S-bd"/>
</dbReference>
<evidence type="ECO:0000256" key="3">
    <source>
        <dbReference type="ARBA" id="ARBA00022485"/>
    </source>
</evidence>
<dbReference type="Gene3D" id="3.50.50.60">
    <property type="entry name" value="FAD/NAD(P)-binding domain"/>
    <property type="match status" value="2"/>
</dbReference>
<evidence type="ECO:0000256" key="10">
    <source>
        <dbReference type="RuleBase" id="RU366072"/>
    </source>
</evidence>
<dbReference type="InterPro" id="IPR039650">
    <property type="entry name" value="HdrA-like"/>
</dbReference>
<evidence type="ECO:0000256" key="9">
    <source>
        <dbReference type="ARBA" id="ARBA00023014"/>
    </source>
</evidence>
<evidence type="ECO:0000256" key="1">
    <source>
        <dbReference type="ARBA" id="ARBA00001974"/>
    </source>
</evidence>
<organism evidence="12">
    <name type="scientific">Candidatus Syntropharchaeum butanivorans</name>
    <dbReference type="NCBI Taxonomy" id="1839936"/>
    <lineage>
        <taxon>Archaea</taxon>
        <taxon>Methanobacteriati</taxon>
        <taxon>Methanobacteriota</taxon>
        <taxon>Stenosarchaea group</taxon>
        <taxon>Methanomicrobia</taxon>
        <taxon>Methanosarcinales</taxon>
        <taxon>ANME-2 cluster</taxon>
        <taxon>Candidatus Syntropharchaeum</taxon>
    </lineage>
</organism>
<dbReference type="PANTHER" id="PTHR43498">
    <property type="entry name" value="FERREDOXIN:COB-COM HETERODISULFIDE REDUCTASE SUBUNIT A"/>
    <property type="match status" value="1"/>
</dbReference>
<dbReference type="Gene3D" id="3.30.70.20">
    <property type="match status" value="1"/>
</dbReference>
<comment type="cofactor">
    <cofactor evidence="10">
        <name>[4Fe-4S] cluster</name>
        <dbReference type="ChEBI" id="CHEBI:49883"/>
    </cofactor>
</comment>
<dbReference type="Pfam" id="PF12838">
    <property type="entry name" value="Fer4_7"/>
    <property type="match status" value="1"/>
</dbReference>
<evidence type="ECO:0000313" key="12">
    <source>
        <dbReference type="EMBL" id="HDM36915.1"/>
    </source>
</evidence>
<feature type="domain" description="4Fe-4S ferredoxin-type" evidence="11">
    <location>
        <begin position="529"/>
        <end position="558"/>
    </location>
</feature>
<comment type="subunit">
    <text evidence="10">The ferredoxin:CoB-CoM heterodisulfide reductase is composed of three subunits; HdrA, HdrB and HdrC.</text>
</comment>
<evidence type="ECO:0000256" key="4">
    <source>
        <dbReference type="ARBA" id="ARBA00022630"/>
    </source>
</evidence>
<keyword evidence="4 10" id="KW-0285">Flavoprotein</keyword>
<gene>
    <name evidence="12" type="ORF">ENG09_06720</name>
</gene>
<dbReference type="Pfam" id="PF13450">
    <property type="entry name" value="NAD_binding_8"/>
    <property type="match status" value="1"/>
</dbReference>
<dbReference type="InterPro" id="IPR017900">
    <property type="entry name" value="4Fe4S_Fe_S_CS"/>
</dbReference>
<keyword evidence="7 10" id="KW-0560">Oxidoreductase</keyword>
<keyword evidence="6 10" id="KW-0274">FAD</keyword>
<dbReference type="PROSITE" id="PS00198">
    <property type="entry name" value="4FE4S_FER_1"/>
    <property type="match status" value="2"/>
</dbReference>
<proteinExistence type="inferred from homology"/>
<dbReference type="SUPFAM" id="SSF51905">
    <property type="entry name" value="FAD/NAD(P)-binding domain"/>
    <property type="match status" value="1"/>
</dbReference>
<keyword evidence="9 10" id="KW-0411">Iron-sulfur</keyword>
<dbReference type="Proteomes" id="UP000885863">
    <property type="component" value="Unassembled WGS sequence"/>
</dbReference>
<dbReference type="PROSITE" id="PS51379">
    <property type="entry name" value="4FE4S_FER_2"/>
    <property type="match status" value="2"/>
</dbReference>
<name>A0A7C0X1A6_9EURY</name>
<evidence type="ECO:0000256" key="7">
    <source>
        <dbReference type="ARBA" id="ARBA00023002"/>
    </source>
</evidence>
<comment type="function">
    <text evidence="10">Part of a complex that catalyzes the reversible reduction of CoM-S-S-CoB to the thiol-coenzymes H-S-CoM (coenzyme M) and H-S-CoB (coenzyme B).</text>
</comment>
<dbReference type="GO" id="GO:0046872">
    <property type="term" value="F:metal ion binding"/>
    <property type="evidence" value="ECO:0007669"/>
    <property type="project" value="UniProtKB-KW"/>
</dbReference>
<dbReference type="EMBL" id="DQZR01000281">
    <property type="protein sequence ID" value="HDM36915.1"/>
    <property type="molecule type" value="Genomic_DNA"/>
</dbReference>
<dbReference type="Gene3D" id="3.40.50.720">
    <property type="entry name" value="NAD(P)-binding Rossmann-like Domain"/>
    <property type="match status" value="1"/>
</dbReference>
<sequence length="571" mass="63588">MRILVFICGCQGRIEDVLDLDALSSFTSSIEDVEEVRIDRYLCGRDGIKLFKDEVERLNPDRVIIAGCSPRLHGEIFKKALEEVGMNPHLAEHVNIREQCAWAHFDDPEGANRKAKKLIEMGLAKVRLKRPLEKGQVEMKPQALVVGGQVAGMEAALNLSSSGFKVYLVEREKELGGRVKRLSQTFPTVGCGICCMHNCPECELTPQVEEVLSDENIEVLTSTTVEGVEGYIGNYHVTLTNGRAIDVSTVIIATGTQTFDPSRIPEYGYSLPDVITSLELEELYLKARQDGGDIRRPSDGAIPKRVNFIQCVGSRGIKGGNPYCSIVCCIYAVGHARELKMRYPDCEVTVHYIDLRSPYRGFEEYYKEARDMGVRFVRGEIDHIEEREDGIYVIGVDQDTREPYEMKSDLVVLSVGQEPTDGTRELADLFNLELDQDGFFMEKNLRYLRDDVSGVYVAGAAHGPRNIRYSVADGKIMAEAAIERIAPGRIELEGVISRIDDELCIRCATCFEVCPYGAVSIVRENEKEPRLVVIEGACRGCGICTAECPACAIQLEDFRDEQIMASVEVAI</sequence>
<comment type="pathway">
    <text evidence="10">Cofactor metabolism; coenzyme M-coenzyme B heterodisulfide reduction; coenzyme B and coenzyme M from coenzyme M-coenzyme B heterodisulfide: step 1/1.</text>
</comment>